<evidence type="ECO:0000256" key="5">
    <source>
        <dbReference type="ARBA" id="ARBA00022467"/>
    </source>
</evidence>
<dbReference type="Gene3D" id="2.30.30.40">
    <property type="entry name" value="SH3 Domains"/>
    <property type="match status" value="1"/>
</dbReference>
<dbReference type="GO" id="GO:0016328">
    <property type="term" value="C:lateral plasma membrane"/>
    <property type="evidence" value="ECO:0007669"/>
    <property type="project" value="UniProtKB-ARBA"/>
</dbReference>
<keyword evidence="13" id="KW-0206">Cytoskeleton</keyword>
<dbReference type="SUPFAM" id="SSF46966">
    <property type="entry name" value="Spectrin repeat"/>
    <property type="match status" value="16"/>
</dbReference>
<evidence type="ECO:0000256" key="11">
    <source>
        <dbReference type="ARBA" id="ARBA00022860"/>
    </source>
</evidence>
<dbReference type="GO" id="GO:0005856">
    <property type="term" value="C:cytoskeleton"/>
    <property type="evidence" value="ECO:0007669"/>
    <property type="project" value="UniProtKB-SubCell"/>
</dbReference>
<evidence type="ECO:0000256" key="2">
    <source>
        <dbReference type="ARBA" id="ARBA00004544"/>
    </source>
</evidence>
<evidence type="ECO:0000313" key="18">
    <source>
        <dbReference type="EMBL" id="SSX02067.1"/>
    </source>
</evidence>
<dbReference type="Pfam" id="PF13499">
    <property type="entry name" value="EF-hand_7"/>
    <property type="match status" value="1"/>
</dbReference>
<dbReference type="SMART" id="SM01184">
    <property type="entry name" value="efhand_Ca_insen"/>
    <property type="match status" value="1"/>
</dbReference>
<evidence type="ECO:0000256" key="9">
    <source>
        <dbReference type="ARBA" id="ARBA00022737"/>
    </source>
</evidence>
<dbReference type="GO" id="GO:0045170">
    <property type="term" value="C:spectrosome"/>
    <property type="evidence" value="ECO:0007669"/>
    <property type="project" value="UniProtKB-ARBA"/>
</dbReference>
<keyword evidence="7" id="KW-0597">Phosphoprotein</keyword>
<dbReference type="EMBL" id="UFQT01000257">
    <property type="protein sequence ID" value="SSX22444.1"/>
    <property type="molecule type" value="Genomic_DNA"/>
</dbReference>
<dbReference type="PROSITE" id="PS00018">
    <property type="entry name" value="EF_HAND_1"/>
    <property type="match status" value="2"/>
</dbReference>
<dbReference type="GO" id="GO:0045169">
    <property type="term" value="C:fusome"/>
    <property type="evidence" value="ECO:0007669"/>
    <property type="project" value="UniProtKB-ARBA"/>
</dbReference>
<evidence type="ECO:0000256" key="8">
    <source>
        <dbReference type="ARBA" id="ARBA00022723"/>
    </source>
</evidence>
<dbReference type="GO" id="GO:0007026">
    <property type="term" value="P:negative regulation of microtubule depolymerization"/>
    <property type="evidence" value="ECO:0007669"/>
    <property type="project" value="UniProtKB-ARBA"/>
</dbReference>
<dbReference type="SUPFAM" id="SSF47473">
    <property type="entry name" value="EF-hand"/>
    <property type="match status" value="1"/>
</dbReference>
<proteinExistence type="inferred from homology"/>
<accession>A0A336KCA5</accession>
<dbReference type="InterPro" id="IPR018247">
    <property type="entry name" value="EF_Hand_1_Ca_BS"/>
</dbReference>
<reference evidence="18" key="1">
    <citation type="submission" date="2018-04" db="EMBL/GenBank/DDBJ databases">
        <authorList>
            <person name="Go L.Y."/>
            <person name="Mitchell J.A."/>
        </authorList>
    </citation>
    <scope>NUCLEOTIDE SEQUENCE</scope>
    <source>
        <tissue evidence="18">Whole organism</tissue>
    </source>
</reference>
<comment type="similarity">
    <text evidence="3">Belongs to the spectrin family.</text>
</comment>
<organism evidence="18">
    <name type="scientific">Culicoides sonorensis</name>
    <name type="common">Biting midge</name>
    <dbReference type="NCBI Taxonomy" id="179676"/>
    <lineage>
        <taxon>Eukaryota</taxon>
        <taxon>Metazoa</taxon>
        <taxon>Ecdysozoa</taxon>
        <taxon>Arthropoda</taxon>
        <taxon>Hexapoda</taxon>
        <taxon>Insecta</taxon>
        <taxon>Pterygota</taxon>
        <taxon>Neoptera</taxon>
        <taxon>Endopterygota</taxon>
        <taxon>Diptera</taxon>
        <taxon>Nematocera</taxon>
        <taxon>Chironomoidea</taxon>
        <taxon>Ceratopogonidae</taxon>
        <taxon>Ceratopogoninae</taxon>
        <taxon>Culicoides</taxon>
        <taxon>Monoculicoides</taxon>
    </lineage>
</organism>
<feature type="domain" description="EF-hand" evidence="17">
    <location>
        <begin position="2278"/>
        <end position="2313"/>
    </location>
</feature>
<dbReference type="FunFam" id="1.10.238.10:FF:000020">
    <property type="entry name" value="spectrin alpha chain, non-erythrocytic 1"/>
    <property type="match status" value="1"/>
</dbReference>
<feature type="coiled-coil region" evidence="15">
    <location>
        <begin position="293"/>
        <end position="320"/>
    </location>
</feature>
<dbReference type="SMART" id="SM00150">
    <property type="entry name" value="SPEC"/>
    <property type="match status" value="20"/>
</dbReference>
<evidence type="ECO:0000259" key="17">
    <source>
        <dbReference type="PROSITE" id="PS50222"/>
    </source>
</evidence>
<dbReference type="CDD" id="cd00176">
    <property type="entry name" value="SPEC"/>
    <property type="match status" value="13"/>
</dbReference>
<dbReference type="SUPFAM" id="SSF50044">
    <property type="entry name" value="SH3-domain"/>
    <property type="match status" value="1"/>
</dbReference>
<dbReference type="FunFam" id="1.20.58.60:FF:000007">
    <property type="entry name" value="Spectrin alpha chain non-erythrocytic 1"/>
    <property type="match status" value="2"/>
</dbReference>
<evidence type="ECO:0000313" key="19">
    <source>
        <dbReference type="EMBL" id="SSX22444.1"/>
    </source>
</evidence>
<keyword evidence="9" id="KW-0677">Repeat</keyword>
<feature type="coiled-coil region" evidence="15">
    <location>
        <begin position="1215"/>
        <end position="1249"/>
    </location>
</feature>
<dbReference type="InterPro" id="IPR018159">
    <property type="entry name" value="Spectrin/alpha-actinin"/>
</dbReference>
<evidence type="ECO:0000256" key="13">
    <source>
        <dbReference type="ARBA" id="ARBA00023212"/>
    </source>
</evidence>
<evidence type="ECO:0000256" key="12">
    <source>
        <dbReference type="ARBA" id="ARBA00023203"/>
    </source>
</evidence>
<dbReference type="GO" id="GO:0003779">
    <property type="term" value="F:actin binding"/>
    <property type="evidence" value="ECO:0007669"/>
    <property type="project" value="UniProtKB-KW"/>
</dbReference>
<dbReference type="FunFam" id="2.30.30.40:FF:000154">
    <property type="entry name" value="Alpha spectrin, isoform C"/>
    <property type="match status" value="1"/>
</dbReference>
<dbReference type="GO" id="GO:0005938">
    <property type="term" value="C:cell cortex"/>
    <property type="evidence" value="ECO:0007669"/>
    <property type="project" value="UniProtKB-SubCell"/>
</dbReference>
<dbReference type="GO" id="GO:0031594">
    <property type="term" value="C:neuromuscular junction"/>
    <property type="evidence" value="ECO:0007669"/>
    <property type="project" value="UniProtKB-ARBA"/>
</dbReference>
<dbReference type="GO" id="GO:0016199">
    <property type="term" value="P:axon midline choice point recognition"/>
    <property type="evidence" value="ECO:0007669"/>
    <property type="project" value="UniProtKB-ARBA"/>
</dbReference>
<sequence>MDQFTPKDVKILETAEDIQERREQVLSRYTEFKHETRQKREKLEDSRRFQYFKRDSDELESWIHEKLQAASEESYRDPTNLQAKIQKHQAFEAEVSAHSNAIVVLDNTGQEMIQQHHFASDTIQRRLDELHRLWELLLSRLAEKGLKLQQALVLVQFLRHCEEVMFWIKDKEAFVTADEFGQDLEHVEVLQRKFDEFQKDMASQEYRVQEVNELADKLVQDGHPECETIVKKKDELNEAWQRLKQLAILRQEKLFGAHEIQRFNRDADETVAWIAEKDVVLSSDDYGRDLASVQALQRKHEGVERDLAALEDKVATLGAEATRLCSIHADHSDQIRDKQAEIAAYWQSLTAKAKERKQKLDESYFLHRFLADFRDLVSWINGMKAIISADELAKDVAGAEALLERHQEHRGEIDARDDSFRLTTDAGRQLLEREHYAAAEVQEKLGALESDKKSLLALWEDRRILYEQCMDLQLFYRDTEQADTWMAKQEAFLANEDLGDSLDSVEALIKKHEDFEKSLAAQEEKIKALDVFATKLIDGQHYAADDVAQRRSMLLARRTALLEKSSARRLMLEDSNRLQQFERDCDETKGWISEKLKFATDDSYLDPTNLNGKVQKHQNFEQELTANKSRIEDITTLGQELIEKNHYASDRINSRMQEIVTLWETLVQASDRKGCKLQEASHQQQYNRTVEDIELWLSEIEGQLLSEDYGKDLTSVQNLQKKHALLEADVMAHQDRIENIKQAANQFVESGHFDADNIRAKEAALSKRYAALANPMQDRKQRLSDSTKVQQLFRDLEDEAAWIREKEPVAGSTNRGRDLIGVQNLIKKHHAVLSEINNHENRIVAVLNAGDQLITEQPLASDDVRARVDSVKDQWNTLKEKALQRKQDLEDSLQAHQYFADANEAESWMREKEPIVSNTDYGKDEDSSEALLKKHEALVSDLEAFNNTIEGLQVQANNCRQQETPVVDITGKECVVALYDYTEKSPREVSIKKGEVLTLLNSNNKDWWKVEVNDRQGFVPAAYIKKVEAGLSASQQNLVDTHSISKRQAQINAQYENLLALARERQNKLNETCKAYVLVREAADLSAWIKDKESHAQVGDVGEDLEEVEVLQKKFDDFNDDLKANEVRLAKLNEIAIQLTSLGQTEAALKINTQVQTLNEEWQQLQTLTQQRASQLGSAHEVQRFHRDVDETKDWINEKDNALNNDDLGKDLRSVQTLQRKHEGLERDLAALRDKIRQLDETANRLMQSHPDTAEQTYAKQKEINEEWAQLTAKAQTRKEKLLDSYDLQRFLSDYRDLIAWINSMMGLVTSEELANDVTGAEALIERHQNHRAEIDFRYGIPQEHRTEIDARAGTFAAFEQFGAELLQARHYAGPEIQEKIETLTKAREDLEQAWTTRRLQLDQNLDLQLYLRDCEQAENWMSAREAFLSAEEVDSKGDNVEALIKKHEDFDKAITGHEEKIAALQVLADQLIAQDHYAAKLIDDKRNQVLERWRHLKEDLIEKRSKLGDEQTLQQFSRDADEIENWIAEKLHLATEESYKDPANIQSKHQKHQAFEAELAANADRIQSVLAMGGNLIDKNQCSGSEDAVQKRLTQIADRWEYLTQKTTEKSLKLKEANKQRTYIAAVKDLDFWLGEVESLLTSEDAGKDLASVQNLMKKHLLVEADIQAHEDRIKDMNIQADSLVDSGQFDSAGIQEKRQSINERYERICNLAAHRQARLNEANTLHQFFRDIADEESWIKEKKLLVGSDDYGRDLTGVQNLKKKHKRLEAELASHEPAISQVQEAGEKLMDVSNLGVPEIEQRLKALNQAWAELKGLAATRGQKLDESQIYQQFLAKVEEEEAWITEKQQLLSVEDYGDSMAAVQGLLKKHDAFETDFAAHKERCSDICDNGTTLVANNNHHSESIKQRCGQLEKKLENLSALAVRRKNALLDNSAFLQFMWKADVVESWIADKENHVKSEEFGRDLSTVQTLLTKQETFDSGLSAFEQEGIQNITSLKDQLINAEHAQSQSILKRHEDVIQRWKHLREASDARKYRLISMQEQFRQIEELYLTFAKKASAFNSWFENAEEDLTDPVRCNSIEEIKALRESHAQFQASLSSAQQDFQNLAALDQKIKGFNVGANPYTWFTMEALEDTWRNLQKIIEERDGELAKEAHRQEENDKLRKEFAKHANLFHQWLTETRTSLMDGSGSLEEQFEALCHKANEIRARRGDLKKIEELGATLEEHLILDNRYTEHSTVGLAQQWDQLDQLAMRMQHNLKQQIQARNQSGVSEDSLKEFSMMFKHFDKDKSGKLNHQEFKSCLRALGYDLPMVEEGQPDPEFEEILSVVDPNRDGYVSLQEYIAFMISKETENVQSYEEIENAFKAITASDRPYVTKDELYSNLTKDMADYCVQRMKPYTDPKTGHPISGALDYVDFTRTLFQN</sequence>
<dbReference type="SMART" id="SM00326">
    <property type="entry name" value="SH3"/>
    <property type="match status" value="1"/>
</dbReference>
<dbReference type="GO" id="GO:0008017">
    <property type="term" value="F:microtubule binding"/>
    <property type="evidence" value="ECO:0007669"/>
    <property type="project" value="UniProtKB-ARBA"/>
</dbReference>
<protein>
    <submittedName>
        <fullName evidence="18">CSON006813 protein</fullName>
    </submittedName>
</protein>
<dbReference type="InterPro" id="IPR001452">
    <property type="entry name" value="SH3_domain"/>
</dbReference>
<evidence type="ECO:0000256" key="3">
    <source>
        <dbReference type="ARBA" id="ARBA00006826"/>
    </source>
</evidence>
<dbReference type="FunFam" id="1.20.58.60:FF:000078">
    <property type="entry name" value="Spectrin alpha chain, non-erythrocytic 1"/>
    <property type="match status" value="1"/>
</dbReference>
<dbReference type="InterPro" id="IPR036028">
    <property type="entry name" value="SH3-like_dom_sf"/>
</dbReference>
<evidence type="ECO:0000259" key="16">
    <source>
        <dbReference type="PROSITE" id="PS50002"/>
    </source>
</evidence>
<dbReference type="VEuPathDB" id="VectorBase:CSON006813"/>
<evidence type="ECO:0000256" key="7">
    <source>
        <dbReference type="ARBA" id="ARBA00022553"/>
    </source>
</evidence>
<evidence type="ECO:0000256" key="6">
    <source>
        <dbReference type="ARBA" id="ARBA00022490"/>
    </source>
</evidence>
<dbReference type="PROSITE" id="PS50222">
    <property type="entry name" value="EF_HAND_2"/>
    <property type="match status" value="2"/>
</dbReference>
<evidence type="ECO:0000256" key="14">
    <source>
        <dbReference type="PROSITE-ProRule" id="PRU00192"/>
    </source>
</evidence>
<name>A0A336KCA5_CULSO</name>
<dbReference type="PANTHER" id="PTHR11915">
    <property type="entry name" value="SPECTRIN/FILAMIN RELATED CYTOSKELETAL PROTEIN"/>
    <property type="match status" value="1"/>
</dbReference>
<keyword evidence="12" id="KW-0009">Actin-binding</keyword>
<dbReference type="Pfam" id="PF00018">
    <property type="entry name" value="SH3_1"/>
    <property type="match status" value="1"/>
</dbReference>
<dbReference type="EMBL" id="UFQS01000257">
    <property type="protein sequence ID" value="SSX02067.1"/>
    <property type="molecule type" value="Genomic_DNA"/>
</dbReference>
<keyword evidence="10" id="KW-0106">Calcium</keyword>
<dbReference type="Pfam" id="PF00435">
    <property type="entry name" value="Spectrin"/>
    <property type="match status" value="21"/>
</dbReference>
<dbReference type="InterPro" id="IPR002017">
    <property type="entry name" value="Spectrin_repeat"/>
</dbReference>
<dbReference type="InterPro" id="IPR002048">
    <property type="entry name" value="EF_hand_dom"/>
</dbReference>
<keyword evidence="11" id="KW-0112">Calmodulin-binding</keyword>
<keyword evidence="4 14" id="KW-0728">SH3 domain</keyword>
<feature type="domain" description="SH3" evidence="16">
    <location>
        <begin position="970"/>
        <end position="1029"/>
    </location>
</feature>
<keyword evidence="8" id="KW-0479">Metal-binding</keyword>
<gene>
    <name evidence="18" type="primary">CSON006813</name>
</gene>
<dbReference type="Gene3D" id="1.20.58.60">
    <property type="match status" value="19"/>
</dbReference>
<dbReference type="PROSITE" id="PS50002">
    <property type="entry name" value="SH3"/>
    <property type="match status" value="1"/>
</dbReference>
<dbReference type="GO" id="GO:0005509">
    <property type="term" value="F:calcium ion binding"/>
    <property type="evidence" value="ECO:0007669"/>
    <property type="project" value="InterPro"/>
</dbReference>
<evidence type="ECO:0000256" key="10">
    <source>
        <dbReference type="ARBA" id="ARBA00022837"/>
    </source>
</evidence>
<feature type="domain" description="EF-hand" evidence="17">
    <location>
        <begin position="2321"/>
        <end position="2356"/>
    </location>
</feature>
<dbReference type="FunFam" id="1.20.58.60:FF:000035">
    <property type="entry name" value="Spectrin alpha chain, non-erythrocytic 1"/>
    <property type="match status" value="1"/>
</dbReference>
<dbReference type="GO" id="GO:0007274">
    <property type="term" value="P:neuromuscular synaptic transmission"/>
    <property type="evidence" value="ECO:0007669"/>
    <property type="project" value="UniProtKB-ARBA"/>
</dbReference>
<dbReference type="FunFam" id="1.20.58.60:FF:000017">
    <property type="entry name" value="Spectrin alpha chain, non-erythrocytic 1"/>
    <property type="match status" value="2"/>
</dbReference>
<dbReference type="FunFam" id="1.20.58.60:FF:000037">
    <property type="entry name" value="Spectrin alpha chain non-erythrocytic 1"/>
    <property type="match status" value="1"/>
</dbReference>
<dbReference type="GO" id="GO:0051693">
    <property type="term" value="P:actin filament capping"/>
    <property type="evidence" value="ECO:0007669"/>
    <property type="project" value="UniProtKB-KW"/>
</dbReference>
<dbReference type="Gene3D" id="1.20.5.170">
    <property type="match status" value="1"/>
</dbReference>
<dbReference type="InterPro" id="IPR014837">
    <property type="entry name" value="EF-hand_Ca_insen"/>
</dbReference>
<dbReference type="Pfam" id="PF08726">
    <property type="entry name" value="EFhand_Ca_insen"/>
    <property type="match status" value="1"/>
</dbReference>
<dbReference type="InterPro" id="IPR035825">
    <property type="entry name" value="Alpha_Spectrin_SH3"/>
</dbReference>
<dbReference type="FunFam" id="1.10.238.10:FF:000032">
    <property type="entry name" value="Spectrin alpha chain, non-erythrocytic 1"/>
    <property type="match status" value="1"/>
</dbReference>
<dbReference type="SMART" id="SM00054">
    <property type="entry name" value="EFh"/>
    <property type="match status" value="2"/>
</dbReference>
<dbReference type="PRINTS" id="PR01887">
    <property type="entry name" value="SPECTRNALPHA"/>
</dbReference>
<dbReference type="FunFam" id="1.20.58.60:FF:000043">
    <property type="entry name" value="Spectrin alpha chain, non-erythrocytic 1"/>
    <property type="match status" value="1"/>
</dbReference>
<dbReference type="Gene3D" id="1.10.238.10">
    <property type="entry name" value="EF-hand"/>
    <property type="match status" value="2"/>
</dbReference>
<dbReference type="CDD" id="cd11808">
    <property type="entry name" value="SH3_Alpha_Spectrin"/>
    <property type="match status" value="1"/>
</dbReference>
<dbReference type="PRINTS" id="PR00452">
    <property type="entry name" value="SH3DOMAIN"/>
</dbReference>
<keyword evidence="15" id="KW-0175">Coiled coil</keyword>
<reference evidence="19" key="2">
    <citation type="submission" date="2018-07" db="EMBL/GenBank/DDBJ databases">
        <authorList>
            <person name="Quirk P.G."/>
            <person name="Krulwich T.A."/>
        </authorList>
    </citation>
    <scope>NUCLEOTIDE SEQUENCE</scope>
</reference>
<dbReference type="CDD" id="cd00051">
    <property type="entry name" value="EFh"/>
    <property type="match status" value="1"/>
</dbReference>
<keyword evidence="5" id="KW-0117">Actin capping</keyword>
<dbReference type="GO" id="GO:0042062">
    <property type="term" value="P:long-term strengthening of neuromuscular junction"/>
    <property type="evidence" value="ECO:0007669"/>
    <property type="project" value="UniProtKB-ARBA"/>
</dbReference>
<evidence type="ECO:0000256" key="1">
    <source>
        <dbReference type="ARBA" id="ARBA00004245"/>
    </source>
</evidence>
<dbReference type="GO" id="GO:0005516">
    <property type="term" value="F:calmodulin binding"/>
    <property type="evidence" value="ECO:0007669"/>
    <property type="project" value="UniProtKB-KW"/>
</dbReference>
<comment type="subcellular location">
    <subcellularLocation>
        <location evidence="2">Cytoplasm</location>
        <location evidence="2">Cell cortex</location>
    </subcellularLocation>
    <subcellularLocation>
        <location evidence="1">Cytoplasm</location>
        <location evidence="1">Cytoskeleton</location>
    </subcellularLocation>
</comment>
<dbReference type="FunFam" id="1.20.58.60:FF:000020">
    <property type="entry name" value="Spectrin alpha chain, non-erythrocytic 1"/>
    <property type="match status" value="6"/>
</dbReference>
<dbReference type="FunFam" id="1.20.58.60:FF:000006">
    <property type="entry name" value="Spectrin alpha chain, non-erythrocytic 1"/>
    <property type="match status" value="2"/>
</dbReference>
<dbReference type="InterPro" id="IPR011992">
    <property type="entry name" value="EF-hand-dom_pair"/>
</dbReference>
<feature type="coiled-coil region" evidence="15">
    <location>
        <begin position="716"/>
        <end position="743"/>
    </location>
</feature>
<dbReference type="FunFam" id="1.20.58.60:FF:000013">
    <property type="entry name" value="Spectrin alpha chain, non-erythrocytic 1"/>
    <property type="match status" value="1"/>
</dbReference>
<dbReference type="GO" id="GO:0048790">
    <property type="term" value="P:maintenance of presynaptic active zone structure"/>
    <property type="evidence" value="ECO:0007669"/>
    <property type="project" value="UniProtKB-ARBA"/>
</dbReference>
<keyword evidence="6" id="KW-0963">Cytoplasm</keyword>
<evidence type="ECO:0000256" key="4">
    <source>
        <dbReference type="ARBA" id="ARBA00022443"/>
    </source>
</evidence>
<evidence type="ECO:0000256" key="15">
    <source>
        <dbReference type="SAM" id="Coils"/>
    </source>
</evidence>